<dbReference type="AlphaFoldDB" id="A0A6J7PX79"/>
<dbReference type="EMBL" id="CAFBOZ010000144">
    <property type="protein sequence ID" value="CAB5007883.1"/>
    <property type="molecule type" value="Genomic_DNA"/>
</dbReference>
<gene>
    <name evidence="2" type="ORF">UFOPK3773_00170</name>
    <name evidence="3" type="ORF">UFOPK3992_01075</name>
</gene>
<sequence>MTQPAGLDGSRYRDRMAETENPESSDISKIVDTGNDRVRSARITINAPAADIFDLIAHPANHPLFDGSGTVTSSSFGPDRLTLGATFGMSMRIVVPYRMTNTVMEFDEGRLIAWRHIGGHRWRYELERVTDSSTLVTETFDGTTSRFPPSLRLMNAYENNTRSILKTLEELKRLAESAASNK</sequence>
<dbReference type="InterPro" id="IPR023393">
    <property type="entry name" value="START-like_dom_sf"/>
</dbReference>
<evidence type="ECO:0000256" key="1">
    <source>
        <dbReference type="SAM" id="MobiDB-lite"/>
    </source>
</evidence>
<dbReference type="InterPro" id="IPR019587">
    <property type="entry name" value="Polyketide_cyclase/dehydratase"/>
</dbReference>
<feature type="region of interest" description="Disordered" evidence="1">
    <location>
        <begin position="1"/>
        <end position="28"/>
    </location>
</feature>
<evidence type="ECO:0000313" key="2">
    <source>
        <dbReference type="EMBL" id="CAB4929773.1"/>
    </source>
</evidence>
<dbReference type="Pfam" id="PF10604">
    <property type="entry name" value="Polyketide_cyc2"/>
    <property type="match status" value="1"/>
</dbReference>
<organism evidence="3">
    <name type="scientific">freshwater metagenome</name>
    <dbReference type="NCBI Taxonomy" id="449393"/>
    <lineage>
        <taxon>unclassified sequences</taxon>
        <taxon>metagenomes</taxon>
        <taxon>ecological metagenomes</taxon>
    </lineage>
</organism>
<proteinExistence type="predicted"/>
<name>A0A6J7PX79_9ZZZZ</name>
<accession>A0A6J7PX79</accession>
<dbReference type="SUPFAM" id="SSF55961">
    <property type="entry name" value="Bet v1-like"/>
    <property type="match status" value="1"/>
</dbReference>
<evidence type="ECO:0000313" key="3">
    <source>
        <dbReference type="EMBL" id="CAB5007883.1"/>
    </source>
</evidence>
<dbReference type="EMBL" id="CAFBNF010000008">
    <property type="protein sequence ID" value="CAB4929773.1"/>
    <property type="molecule type" value="Genomic_DNA"/>
</dbReference>
<reference evidence="3" key="1">
    <citation type="submission" date="2020-05" db="EMBL/GenBank/DDBJ databases">
        <authorList>
            <person name="Chiriac C."/>
            <person name="Salcher M."/>
            <person name="Ghai R."/>
            <person name="Kavagutti S V."/>
        </authorList>
    </citation>
    <scope>NUCLEOTIDE SEQUENCE</scope>
</reference>
<dbReference type="Gene3D" id="3.30.530.20">
    <property type="match status" value="1"/>
</dbReference>
<protein>
    <submittedName>
        <fullName evidence="3">Unannotated protein</fullName>
    </submittedName>
</protein>